<dbReference type="Pfam" id="PF02469">
    <property type="entry name" value="Fasciclin"/>
    <property type="match status" value="1"/>
</dbReference>
<dbReference type="Proteomes" id="UP000187406">
    <property type="component" value="Unassembled WGS sequence"/>
</dbReference>
<organism evidence="4 5">
    <name type="scientific">Cephalotus follicularis</name>
    <name type="common">Albany pitcher plant</name>
    <dbReference type="NCBI Taxonomy" id="3775"/>
    <lineage>
        <taxon>Eukaryota</taxon>
        <taxon>Viridiplantae</taxon>
        <taxon>Streptophyta</taxon>
        <taxon>Embryophyta</taxon>
        <taxon>Tracheophyta</taxon>
        <taxon>Spermatophyta</taxon>
        <taxon>Magnoliopsida</taxon>
        <taxon>eudicotyledons</taxon>
        <taxon>Gunneridae</taxon>
        <taxon>Pentapetalae</taxon>
        <taxon>rosids</taxon>
        <taxon>fabids</taxon>
        <taxon>Oxalidales</taxon>
        <taxon>Cephalotaceae</taxon>
        <taxon>Cephalotus</taxon>
    </lineage>
</organism>
<dbReference type="InterPro" id="IPR000782">
    <property type="entry name" value="FAS1_domain"/>
</dbReference>
<name>A0A1Q3CJK8_CEPFO</name>
<evidence type="ECO:0000313" key="5">
    <source>
        <dbReference type="Proteomes" id="UP000187406"/>
    </source>
</evidence>
<feature type="signal peptide" evidence="2">
    <location>
        <begin position="1"/>
        <end position="21"/>
    </location>
</feature>
<dbReference type="EMBL" id="BDDD01002171">
    <property type="protein sequence ID" value="GAV80409.1"/>
    <property type="molecule type" value="Genomic_DNA"/>
</dbReference>
<dbReference type="PANTHER" id="PTHR33985:SF17">
    <property type="entry name" value="FASCICLIN-LIKE ARABINOGALACTAN PROTEIN 20"/>
    <property type="match status" value="1"/>
</dbReference>
<dbReference type="OrthoDB" id="1893649at2759"/>
<dbReference type="SMART" id="SM00554">
    <property type="entry name" value="FAS1"/>
    <property type="match status" value="2"/>
</dbReference>
<dbReference type="STRING" id="3775.A0A1Q3CJK8"/>
<keyword evidence="5" id="KW-1185">Reference proteome</keyword>
<proteinExistence type="inferred from homology"/>
<evidence type="ECO:0000259" key="3">
    <source>
        <dbReference type="PROSITE" id="PS50213"/>
    </source>
</evidence>
<comment type="similarity">
    <text evidence="1">Belongs to the fasciclin-like AGP family.</text>
</comment>
<evidence type="ECO:0000313" key="4">
    <source>
        <dbReference type="EMBL" id="GAV80409.1"/>
    </source>
</evidence>
<reference evidence="5" key="1">
    <citation type="submission" date="2016-04" db="EMBL/GenBank/DDBJ databases">
        <title>Cephalotus genome sequencing.</title>
        <authorList>
            <person name="Fukushima K."/>
            <person name="Hasebe M."/>
            <person name="Fang X."/>
        </authorList>
    </citation>
    <scope>NUCLEOTIDE SEQUENCE [LARGE SCALE GENOMIC DNA]</scope>
    <source>
        <strain evidence="5">cv. St1</strain>
    </source>
</reference>
<accession>A0A1Q3CJK8</accession>
<evidence type="ECO:0000256" key="1">
    <source>
        <dbReference type="ARBA" id="ARBA00007843"/>
    </source>
</evidence>
<feature type="domain" description="FAS1" evidence="3">
    <location>
        <begin position="184"/>
        <end position="308"/>
    </location>
</feature>
<dbReference type="AlphaFoldDB" id="A0A1Q3CJK8"/>
<dbReference type="Gene3D" id="2.30.180.10">
    <property type="entry name" value="FAS1 domain"/>
    <property type="match status" value="1"/>
</dbReference>
<keyword evidence="2" id="KW-0732">Signal</keyword>
<feature type="chain" id="PRO_5012004008" evidence="2">
    <location>
        <begin position="22"/>
        <end position="338"/>
    </location>
</feature>
<comment type="caution">
    <text evidence="4">The sequence shown here is derived from an EMBL/GenBank/DDBJ whole genome shotgun (WGS) entry which is preliminary data.</text>
</comment>
<dbReference type="InParanoid" id="A0A1Q3CJK8"/>
<dbReference type="InterPro" id="IPR036378">
    <property type="entry name" value="FAS1_dom_sf"/>
</dbReference>
<dbReference type="InterPro" id="IPR052806">
    <property type="entry name" value="Fasciclin-like_AGP"/>
</dbReference>
<sequence>MATKLLICLLLSLLSLSTSLSLDTIEDAAEILSNSGFISMSLTLQLLSETLTTPQSKSLTLFSPSDHAFALHGQPPLSLLQLHFSPLSLSLQSLKSLPQDSKIPTLSPNHSLVITSSPSDDFVSLNGVKIDGSPIFDSGSLTIFGTDDFFNPDFRVSGHNQSHGGSLGCVVPSSVDGSGFNFGEASGALRSRGCSFMASFLDLQVMRFMGQSPSLLTLFAPVDDAMVGFVGNFSDYSSLFFRHLLPCKLEWNDLVGFNNGTELGTYLEGFGINVTSYGDAVMVNDVLVMSPDMYYSDGVVIHGLNEVLKVPERPQEMAESFFEIGSYTEENEQDNGEF</sequence>
<evidence type="ECO:0000256" key="2">
    <source>
        <dbReference type="SAM" id="SignalP"/>
    </source>
</evidence>
<gene>
    <name evidence="4" type="ORF">CFOL_v3_23870</name>
</gene>
<protein>
    <submittedName>
        <fullName evidence="4">Fasciclin domain-containing protein</fullName>
    </submittedName>
</protein>
<dbReference type="PROSITE" id="PS50213">
    <property type="entry name" value="FAS1"/>
    <property type="match status" value="1"/>
</dbReference>
<dbReference type="SUPFAM" id="SSF82153">
    <property type="entry name" value="FAS1 domain"/>
    <property type="match status" value="2"/>
</dbReference>
<dbReference type="PANTHER" id="PTHR33985">
    <property type="entry name" value="OS02G0491300 PROTEIN-RELATED"/>
    <property type="match status" value="1"/>
</dbReference>